<dbReference type="PANTHER" id="PTHR43308:SF5">
    <property type="entry name" value="S-LAYER PROTEIN _ PEPTIDOGLYCAN ENDO-BETA-N-ACETYLGLUCOSAMINIDASE"/>
    <property type="match status" value="1"/>
</dbReference>
<feature type="domain" description="SLH" evidence="2">
    <location>
        <begin position="165"/>
        <end position="228"/>
    </location>
</feature>
<dbReference type="PROSITE" id="PS51272">
    <property type="entry name" value="SLH"/>
    <property type="match status" value="3"/>
</dbReference>
<evidence type="ECO:0000256" key="1">
    <source>
        <dbReference type="SAM" id="MobiDB-lite"/>
    </source>
</evidence>
<reference evidence="3 4" key="1">
    <citation type="submission" date="2018-08" db="EMBL/GenBank/DDBJ databases">
        <title>Paenibacillus sp. M4BSY-1, whole genome shotgun sequence.</title>
        <authorList>
            <person name="Tuo L."/>
        </authorList>
    </citation>
    <scope>NUCLEOTIDE SEQUENCE [LARGE SCALE GENOMIC DNA]</scope>
    <source>
        <strain evidence="3 4">M4BSY-1</strain>
    </source>
</reference>
<evidence type="ECO:0000313" key="3">
    <source>
        <dbReference type="EMBL" id="REK75092.1"/>
    </source>
</evidence>
<protein>
    <submittedName>
        <fullName evidence="3">S-layer homology domain-containing protein</fullName>
    </submittedName>
</protein>
<evidence type="ECO:0000259" key="2">
    <source>
        <dbReference type="PROSITE" id="PS51272"/>
    </source>
</evidence>
<organism evidence="3 4">
    <name type="scientific">Paenibacillus paeoniae</name>
    <dbReference type="NCBI Taxonomy" id="2292705"/>
    <lineage>
        <taxon>Bacteria</taxon>
        <taxon>Bacillati</taxon>
        <taxon>Bacillota</taxon>
        <taxon>Bacilli</taxon>
        <taxon>Bacillales</taxon>
        <taxon>Paenibacillaceae</taxon>
        <taxon>Paenibacillus</taxon>
    </lineage>
</organism>
<sequence>MGKIWFGKRAFPVLSWLLIMSLICGLIQPGIVIASENAGRENVFRVPSDLKGHWAEKQITDWMKRGLIQGYSDGTVRPDNLINRIEFVTLANRLFGYSGTADTAFKDVPADSWFAAQVEAAVKDGYVQGYADNTFRPDKPLLRVEAAVMLSKLVPLIVNDSTGVSHAFKDWDKVPEYGRIPLIAVLEAGYIQGYNDGTIRPSKALTRAEAVVLLDRATKQASAGESGGIVPEAKTLDTAGTYGPADGTFTVAGDLIINAPGTTLRNVMVKGNLIIGKSVGDGDVFLQQVTVRGTTTINGGGEHSVHIDNSQLDTVIVDRKDGVIRVSVGGTTIIRHMSVLTDARIESDTQTTGGIEGITITTSGEVILSGTFGKVEIESDVKLNVTSGTVNSIIVREGVKSSVITLNQEVNVEKMELYGSSHVKGTGKIVLALVDAKDVLFETQPDSVITKERDEPSGDPGGGGPVIPSPGGTNTKVNVRASQPTVTGFRLELSPAVPNLTAASVMVRTAAGTSIAVESVATLTDGASYRITASLLEGEIYTVTLAKTGFDFGSAVPLQVPVTPMPDINVVPTADTIDAAGFRVSLDQPVAGLSAANFSLTQSGTGNSVAIASAETTDNGASYLLSAALTEGITYVLTITKTGYSFGSPLTVYVEVTTPEIIQVTSVVSDISETSFTVTFSEPVTGLSKGNFNLTDQSNSKVGISEAITDDDGVSYSITTLLAAGKVYTFAIVKEGYSFGAAQQIVIPGESIEVIVPTVSYVTRNGFILLIDPSVADLDPLHLDLRNSNNDMVGIDMLSAVVAGREYEVWAGLDKNDTYILSLSKEGYVFAEPVSLKVEPILIHTETDWIARQELQLRFEHTVNSLSKEDITLTDPSGNDVEVEDVTLDERGRVAVLEADLSVAGIYQYRLETEDDRYAEGTIDVPSAIFVDKYTTFNGPFGGITGLTVHFAHPVRGLEASAFQLKRTDGNPALLDAVTASDDGKSYSLISSALNSGGPYVLAITADGYDFGAPARLVNATINRWGGGKITQFMAGFNPAVPDMDKENFTVKDRAGQEVAVVDVQWDSRQRIYVVGFDGKPGHSYRVSAHASGYDFGEPRTIQIYARNEIINATSSGFTLGLNPPAAINTEHGFKLIRDDGTPVSIHSVVTDDGGGSYQIAASLKPGGYQLTVDADIDVNVFSFSVPVIATLSVEAVTNKGVTAKLSNPVNGLSTDRFILVDSGTGDPVHIQSAVTTDQGGSYRLEAILSGGRYNLKLSGHLPEAGVDFVAEAAIVAGETLVSNVSNTGFDLMFENAVPGLLPANLSIRDANNNRLTGITMTTEDSGESYHVKVNLKSQQDYTLKLQMDYVIFGEAVTFHVGRFVKGSIANVELDGHMTLRFSPALPEIENYLGLSLKDLDGHVYYPNLFESTDGGASYRLYFPSRLEPGAAYTFTLSLDDFVMSPVSFVLPPSLIVMEASASGLKVKLAGPIPGLTRNHFIVRSASGENIALSSAATDDAGASYTLAGTLASGKYYTVQYKPDVSYQLNHPVSFSVMKTITATPSQVTWRGMKVQFSERVAGLKYDQIVLRSPDGSIIPNAHYEMKTTDQGLSYTFSFGFSAVPGPGYTLDLVRDDFRLAAPVTFDIPVSVQVSLEDTRPGLIMIHVTQGPPDLTEEQFTLYDSQGRKVPFTVVKAGAGLYHLSGSFNLSDTYMLETVYPGFDFGEPLKIGLELRADAYVFAAKQTGFRMALTPAIPNLAASDIIVQDNEGTRIPVQSLATADAGRIYDVMVPLAGGKTYTVTLSKDRYRFGTPATITLNTGQASISELSVKGFMLHFASPISMDSLSMVDDQGRQTKLYYASGDGGLTYHVSATLAAGVRYTLNVNKWGYDFGQPIPIYIKPVIASFEGTESGNNHAFTLRFTEPVPGMRVSDFKIRRSGNHTDIPIHQVTTTDGGYSYKIESSFWGGETYTVLPLKSGYDFGEPVKMDIPVIVNTAVIRAGGTYTDIGLSPPVPGLNAGNFKVEDSAGRLLSAVSAVTTDGGATYRLTSSFAGGQTYTVAIEKTGYDLGEKLSVFFPSEIAAVIGDVNAERLTVQFAPAVSGLSTANFTLRDASGKNITVTAIELNGGAAYTLSAALNEGESYTLALTAPGYTFGPSLTADVAVTVEQIIAEIRKTGFTVNMSKAVTGLNETSFLLKNHKGEPVALQSAISLDGGLSYQVQALLAEGQAYTLSVSRNGFDFGMSKQVVVPVQLTAVLTALTSKGFTLQLPTAVVGLTATNLSLVNQDGVEIAIGSVTTADGGLKYSAAADLTGGDSYKLAIKAQGYDFGVPLQLHVRRLSAADIRPNGFTLKLSIAIPKLSPAQVELKDEAGNTVALNPSTFFDSDANHANAGKGYTVSVPLAPGTLYTMIVNHPSYPVEGPLEVVVPLAVRSQVISADREGITLSLSSSISLQADMVQLKREDGEIVAVSEIIPGESAGTYKIAVVLAEGSTYTLQLDNKKYAFGHTLDVYVPIQVDAAIATVNENGLTISLSAPVQDLKFTLMQGGNPVTIKSVTASDNGLTYRIEAGLGYNREHTLKLDKPGHDFGADLKANHVSTPPMLLSAVTSESGAQVILTFDKSLTEVPLSSGFGVKINGKWQTGVHSALGADPTQIILTWNANGQTIDSKSAVGVAFSGINRIKARNEQFLAVFEETPVANTATATGFVMGYATTSNARYVAEVLHNQYGKSALETARLLTAGGFKTANLYSAVYYEYRVDNWSEYARLLHAMDMDALTLYDALNAVGFRYFAFMSEGVGALISAGFTAEEIGPALRKFGVGSNQLTHVFQRVGISAQDTASVLSSVYREPSEKTVEWLKAIQVSTKDIALIIQPLYKLTNEGVVEALAEGKQSAAEIVAVIKELYHADATESLYWLSQAGFTASDSGAAVKQHYSFDNATAFTKLFLDADFSAAEVYAIARGAYSQKDAATALLKAGFGPIETGAAVIASGDKPGVIISAMNHEKYDLHDIAKVVKELWGSTGTALSEVMQQFGTNGYDLVKQAMLLREVYEADIATAAGVLNEKATQSQRNGMLQYLLRGGYEPDGLALYFMNDTAQLGRRIEVFRQLKLAGLTNAQAMSALRDALIKDEMPFTMIDAVLIFNKDTMNRYEANEVLEALRIVFAQDAGVTLNATTLATAMNSVHMFDKFAIAKALQAQIGMTMEQWVELERTDAFKPVFNCPCAVSDIVRDTQYVFPGTTIEAITVAMSMSKLFTLDEIIEGTINFYPTGGVRAKGLPYLTAALKNGGYPFEQVAAVFDQKGWTDWIEAFSKHSIAASDVTAYLQSIRVDMEEVIVRLAPYPLKDRALVLRESYELDQAAAVSLLVQLTNEDKEDISQAVAWAYGGDPIPLWIQSLRAQGATAASVINTLGARYPSYWQADKVGRALMQGGFGQEEVMGALISRSSAGNLKETVRLLQQMYGQQQISISQLLDSSSSESPQAGIIFLKNAGYKLADVAGALKNHYGLSAGESAQLLLAAYPYDQKLILTGLANLYGQKLETTIAEALDKAGITTVDAAIDFLRSEGYALQDVANLAKERFGLTAGQTAALFAQKRMTSSNNALVTAVAAAYGLSVEPVIHGMLTEQGKTSYADAIVFVYQSQFMLATSIKVAKNGYGLSAGEAMQNLLASNLYRQSDIVTLIAEIYGSTQRDSIVDSLKANHLDTLGDAVLYLQKMSFGLRDIIRVGKEHYGLTAGEATTELMATGYFGQSDVEAGVASIYGQTLAQTMLDALTAMGITTFADVISELEKRQFALGDIVLAAKDYYKESPGEATYALMQSGRYKSTDIVEAVGRVYGKPITQSLEELLQQSGMTQFIDAAPLLRSMGYGLEDVIGVAKNYYGSTAAATIEALKSQQLESESIITLAVQHIYGEGGDQLSGMKAVIQALEEGGVATAAAAVPYLWNKGFTMLEIAATLKSHYSQSAAEAVQLIMASGVKDTSILLSAMNAVYGGTVDDSMMTAFKSAGLLLSAEDAARVFSAGGYRLDAIVQLLKTSYGKKSAEAKEILAGLGKYAEAAIQSTVEQVYGSVDTSSYILEEALRLYGVKTAEGAVSVLHQQGFPLKDILQYLKDHHQLSADEATTLVMPYYAALDVGWAIIAVYYSSQNIGNLIRLIPPGYVSSGTGVVGYMKGTFKATDIVLALRVLFQMDALEITNVMSGALPDEQIRAAVTEVFGTDPLFAYLKQMKDNGANAASIAAELDRRGLLETAPDTNYLVDTLLNLGFDHGSILTARYLYYNSYLQNAGSASEQAAQLVRLGANTPSAIVQYMRSRSRPHAIQVIEVVRIALPNASMADTALTMRDQGYDKAAIMGALSYWDLNGDDVAAVLKKLGLNGMEALYYLKNRSEEEQVRWLIHNGYTLMEYLKYFNFSSGRVITVLRESGYSADDLAITLSKSTTMSYYSIALSLYNGGFTEVADVAGALIAARDRPHWVLGELQEIGGWTLKDVAKGMLDSGLISLVELVQALQMANGNNLKETYLIIKEISVRERQALYDELSSVERRLLSNNEIAIMITISALRNAGIKIDQVTGQLRRTEAIMFEPAIKLMILSGFNIGDTMDSVWDVYRDIIGIMIIQKMLDKVVGNYLSEFNNYYKLGKMIATIIARANS</sequence>
<keyword evidence="4" id="KW-1185">Reference proteome</keyword>
<dbReference type="Proteomes" id="UP000261905">
    <property type="component" value="Unassembled WGS sequence"/>
</dbReference>
<feature type="domain" description="SLH" evidence="2">
    <location>
        <begin position="42"/>
        <end position="100"/>
    </location>
</feature>
<name>A0A371PGM5_9BACL</name>
<comment type="caution">
    <text evidence="3">The sequence shown here is derived from an EMBL/GenBank/DDBJ whole genome shotgun (WGS) entry which is preliminary data.</text>
</comment>
<dbReference type="PANTHER" id="PTHR43308">
    <property type="entry name" value="OUTER MEMBRANE PROTEIN ALPHA-RELATED"/>
    <property type="match status" value="1"/>
</dbReference>
<gene>
    <name evidence="3" type="ORF">DX130_15790</name>
</gene>
<accession>A0A371PGM5</accession>
<feature type="domain" description="SLH" evidence="2">
    <location>
        <begin position="101"/>
        <end position="164"/>
    </location>
</feature>
<evidence type="ECO:0000313" key="4">
    <source>
        <dbReference type="Proteomes" id="UP000261905"/>
    </source>
</evidence>
<dbReference type="Pfam" id="PF00395">
    <property type="entry name" value="SLH"/>
    <property type="match status" value="3"/>
</dbReference>
<dbReference type="OrthoDB" id="185675at2"/>
<dbReference type="InterPro" id="IPR001119">
    <property type="entry name" value="SLH_dom"/>
</dbReference>
<feature type="region of interest" description="Disordered" evidence="1">
    <location>
        <begin position="447"/>
        <end position="478"/>
    </location>
</feature>
<proteinExistence type="predicted"/>
<dbReference type="InterPro" id="IPR051465">
    <property type="entry name" value="Cell_Envelope_Struct_Comp"/>
</dbReference>
<dbReference type="EMBL" id="QUBQ01000002">
    <property type="protein sequence ID" value="REK75092.1"/>
    <property type="molecule type" value="Genomic_DNA"/>
</dbReference>